<keyword evidence="2" id="KW-1185">Reference proteome</keyword>
<proteinExistence type="predicted"/>
<reference evidence="1" key="1">
    <citation type="submission" date="2021-02" db="EMBL/GenBank/DDBJ databases">
        <authorList>
            <consortium name="DOE Joint Genome Institute"/>
            <person name="Ahrendt S."/>
            <person name="Looney B.P."/>
            <person name="Miyauchi S."/>
            <person name="Morin E."/>
            <person name="Drula E."/>
            <person name="Courty P.E."/>
            <person name="Chicoki N."/>
            <person name="Fauchery L."/>
            <person name="Kohler A."/>
            <person name="Kuo A."/>
            <person name="Labutti K."/>
            <person name="Pangilinan J."/>
            <person name="Lipzen A."/>
            <person name="Riley R."/>
            <person name="Andreopoulos W."/>
            <person name="He G."/>
            <person name="Johnson J."/>
            <person name="Barry K.W."/>
            <person name="Grigoriev I.V."/>
            <person name="Nagy L."/>
            <person name="Hibbett D."/>
            <person name="Henrissat B."/>
            <person name="Matheny P.B."/>
            <person name="Labbe J."/>
            <person name="Martin F."/>
        </authorList>
    </citation>
    <scope>NUCLEOTIDE SEQUENCE</scope>
    <source>
        <strain evidence="1">FP105234-sp</strain>
    </source>
</reference>
<sequence>MSPSIIGLPNELLGDILGRLDCKSILAFQTTCRQFKTFVDSAPELQCTIKLDALALCEGPDAHRLGVSERLQRLQAYEAAQATDVIKLEELPFVPSLGNSDGRLFTSVTTLVSEEHMDDGLRVYVQQMPSMARGIEERHWSLWFSDHNYTIGAVDASQDLLVMKSDNDELGDVMVRMLTLSTGERHPLTAWDTGMAMPWNEDEIDQCHNIEVFGDYCAAKCVSWEAEIFSVHIWHWKMWTKLAKIVPMQLDSNFAFLNDAYIAVVSEELQAILVYGFRSWNSEERITFKLSSREPLELLMLPCDGVSGAAHAGVFHPIPSARMLSVRITLFTPRDIEHELLLMIPVDTLLAHILRRRHTHTVEVPWSSWGPSGSCMASYPWGLENSRGTTAMRLVVGTERDGFAVAALCVARARLSGTPRCLPWVNNKLLDEGEVLMHASLPCVVKEVVIPWPRGVEWPAFEILTCEDQLIVLEKEHEDQISVLKAWAATI</sequence>
<evidence type="ECO:0000313" key="2">
    <source>
        <dbReference type="Proteomes" id="UP000814033"/>
    </source>
</evidence>
<evidence type="ECO:0000313" key="1">
    <source>
        <dbReference type="EMBL" id="KAI0048681.1"/>
    </source>
</evidence>
<accession>A0ACB8RXZ1</accession>
<organism evidence="1 2">
    <name type="scientific">Auriscalpium vulgare</name>
    <dbReference type="NCBI Taxonomy" id="40419"/>
    <lineage>
        <taxon>Eukaryota</taxon>
        <taxon>Fungi</taxon>
        <taxon>Dikarya</taxon>
        <taxon>Basidiomycota</taxon>
        <taxon>Agaricomycotina</taxon>
        <taxon>Agaricomycetes</taxon>
        <taxon>Russulales</taxon>
        <taxon>Auriscalpiaceae</taxon>
        <taxon>Auriscalpium</taxon>
    </lineage>
</organism>
<dbReference type="Proteomes" id="UP000814033">
    <property type="component" value="Unassembled WGS sequence"/>
</dbReference>
<protein>
    <submittedName>
        <fullName evidence="1">Uncharacterized protein</fullName>
    </submittedName>
</protein>
<gene>
    <name evidence="1" type="ORF">FA95DRAFT_1557762</name>
</gene>
<name>A0ACB8RXZ1_9AGAM</name>
<comment type="caution">
    <text evidence="1">The sequence shown here is derived from an EMBL/GenBank/DDBJ whole genome shotgun (WGS) entry which is preliminary data.</text>
</comment>
<reference evidence="1" key="2">
    <citation type="journal article" date="2022" name="New Phytol.">
        <title>Evolutionary transition to the ectomycorrhizal habit in the genomes of a hyperdiverse lineage of mushroom-forming fungi.</title>
        <authorList>
            <person name="Looney B."/>
            <person name="Miyauchi S."/>
            <person name="Morin E."/>
            <person name="Drula E."/>
            <person name="Courty P.E."/>
            <person name="Kohler A."/>
            <person name="Kuo A."/>
            <person name="LaButti K."/>
            <person name="Pangilinan J."/>
            <person name="Lipzen A."/>
            <person name="Riley R."/>
            <person name="Andreopoulos W."/>
            <person name="He G."/>
            <person name="Johnson J."/>
            <person name="Nolan M."/>
            <person name="Tritt A."/>
            <person name="Barry K.W."/>
            <person name="Grigoriev I.V."/>
            <person name="Nagy L.G."/>
            <person name="Hibbett D."/>
            <person name="Henrissat B."/>
            <person name="Matheny P.B."/>
            <person name="Labbe J."/>
            <person name="Martin F.M."/>
        </authorList>
    </citation>
    <scope>NUCLEOTIDE SEQUENCE</scope>
    <source>
        <strain evidence="1">FP105234-sp</strain>
    </source>
</reference>
<dbReference type="EMBL" id="MU275883">
    <property type="protein sequence ID" value="KAI0048681.1"/>
    <property type="molecule type" value="Genomic_DNA"/>
</dbReference>